<dbReference type="EMBL" id="CP136521">
    <property type="protein sequence ID" value="WOD42821.1"/>
    <property type="molecule type" value="Genomic_DNA"/>
</dbReference>
<dbReference type="Pfam" id="PF01471">
    <property type="entry name" value="PG_binding_1"/>
    <property type="match status" value="1"/>
</dbReference>
<reference evidence="3" key="1">
    <citation type="submission" date="2024-06" db="EMBL/GenBank/DDBJ databases">
        <title>Hwangdonia haimaensis gen. nov., sp. nov., a member of the family Flavobacteriaceae isolated from the haima cold seep.</title>
        <authorList>
            <person name="Li J."/>
        </authorList>
    </citation>
    <scope>NUCLEOTIDE SEQUENCE [LARGE SCALE GENOMIC DNA]</scope>
    <source>
        <strain evidence="3">SCSIO 19198</strain>
    </source>
</reference>
<dbReference type="KEGG" id="hws:RNZ46_12560"/>
<sequence>MAVLYLGSCDAGKTPSSRKEFLKPYHIDGLLINKVSFRDDDRTKWRSFREGTGDDVLKLQRFLFNAGFMPRSAFDGVFGYVTQASVRLFQEYVRTMEGVSSMVPDGVVGSGTFGHITRWEKENKVSDWGKMSSQNPSKSYSDWMQLLQQAKQHYTNNPGPILQHLNKLPNTYSTKKPSEWTFNTNDIHLIGIRRKQTESAVRRENDDLFVLLINGMAFTFWGSTDASVNMAKRKDEAFLIEGQHLYRFGWHKISVESKIYRALKPKNPKGVMIIRDWDNDNAYTDKDIQVKDNQGNVKGLRVNPSINIHWTGIGRSNFSAGCQVIAGKSYLNHKNELQDCSKFASSSYSGLTTSNKKTKGAYNVFTDLILCYAPKQVTHLYYTLGREASLDLSHNFGSQYAEEVLNRLKSV</sequence>
<evidence type="ECO:0000259" key="1">
    <source>
        <dbReference type="Pfam" id="PF01471"/>
    </source>
</evidence>
<dbReference type="InterPro" id="IPR002477">
    <property type="entry name" value="Peptidoglycan-bd-like"/>
</dbReference>
<gene>
    <name evidence="2" type="ORF">RNZ46_12560</name>
</gene>
<keyword evidence="3" id="KW-1185">Reference proteome</keyword>
<feature type="domain" description="Peptidoglycan binding-like" evidence="1">
    <location>
        <begin position="52"/>
        <end position="92"/>
    </location>
</feature>
<dbReference type="Gene3D" id="1.10.101.10">
    <property type="entry name" value="PGBD-like superfamily/PGBD"/>
    <property type="match status" value="1"/>
</dbReference>
<dbReference type="AlphaFoldDB" id="A0AA97EJX6"/>
<evidence type="ECO:0000313" key="2">
    <source>
        <dbReference type="EMBL" id="WOD42821.1"/>
    </source>
</evidence>
<protein>
    <submittedName>
        <fullName evidence="2">Peptidoglycan-binding domain-containing protein</fullName>
    </submittedName>
</protein>
<proteinExistence type="predicted"/>
<evidence type="ECO:0000313" key="3">
    <source>
        <dbReference type="Proteomes" id="UP001302486"/>
    </source>
</evidence>
<dbReference type="RefSeq" id="WP_316982512.1">
    <property type="nucleotide sequence ID" value="NZ_CP136521.1"/>
</dbReference>
<organism evidence="2 3">
    <name type="scientific">Hwangdonia lutea</name>
    <dbReference type="NCBI Taxonomy" id="3075823"/>
    <lineage>
        <taxon>Bacteria</taxon>
        <taxon>Pseudomonadati</taxon>
        <taxon>Bacteroidota</taxon>
        <taxon>Flavobacteriia</taxon>
        <taxon>Flavobacteriales</taxon>
        <taxon>Flavobacteriaceae</taxon>
        <taxon>Hwangdonia</taxon>
    </lineage>
</organism>
<dbReference type="InterPro" id="IPR036366">
    <property type="entry name" value="PGBDSf"/>
</dbReference>
<name>A0AA97EJX6_9FLAO</name>
<dbReference type="InterPro" id="IPR036365">
    <property type="entry name" value="PGBD-like_sf"/>
</dbReference>
<dbReference type="Proteomes" id="UP001302486">
    <property type="component" value="Chromosome"/>
</dbReference>
<dbReference type="SUPFAM" id="SSF47090">
    <property type="entry name" value="PGBD-like"/>
    <property type="match status" value="1"/>
</dbReference>
<accession>A0AA97EJX6</accession>